<comment type="subcellular location">
    <subcellularLocation>
        <location evidence="1">Cell membrane</location>
        <topology evidence="1">Peripheral membrane protein</topology>
    </subcellularLocation>
</comment>
<keyword evidence="2" id="KW-0479">Metal-binding</keyword>
<dbReference type="Gene3D" id="3.30.40.10">
    <property type="entry name" value="Zinc/RING finger domain, C3HC4 (zinc finger)"/>
    <property type="match status" value="1"/>
</dbReference>
<keyword evidence="4" id="KW-0862">Zinc</keyword>
<dbReference type="RefSeq" id="XP_002115867.1">
    <property type="nucleotide sequence ID" value="XM_002115831.1"/>
</dbReference>
<dbReference type="FunFam" id="3.30.40.10:FF:000110">
    <property type="entry name" value="E3 ubiquitin-protein ligase RNF34 isoform X1"/>
    <property type="match status" value="1"/>
</dbReference>
<feature type="domain" description="RING-type" evidence="6">
    <location>
        <begin position="298"/>
        <end position="333"/>
    </location>
</feature>
<dbReference type="InterPro" id="IPR036361">
    <property type="entry name" value="SAP_dom_sf"/>
</dbReference>
<dbReference type="GO" id="GO:0008270">
    <property type="term" value="F:zinc ion binding"/>
    <property type="evidence" value="ECO:0007669"/>
    <property type="project" value="UniProtKB-KW"/>
</dbReference>
<keyword evidence="3 5" id="KW-0863">Zinc-finger</keyword>
<dbReference type="PROSITE" id="PS50178">
    <property type="entry name" value="ZF_FYVE"/>
    <property type="match status" value="1"/>
</dbReference>
<dbReference type="InterPro" id="IPR001841">
    <property type="entry name" value="Znf_RING"/>
</dbReference>
<dbReference type="Proteomes" id="UP000009022">
    <property type="component" value="Unassembled WGS sequence"/>
</dbReference>
<proteinExistence type="predicted"/>
<dbReference type="CTD" id="6756947"/>
<dbReference type="InterPro" id="IPR057299">
    <property type="entry name" value="RNF34_RFFL_SAP"/>
</dbReference>
<dbReference type="SMART" id="SM00184">
    <property type="entry name" value="RING"/>
    <property type="match status" value="1"/>
</dbReference>
<dbReference type="Pfam" id="PF22968">
    <property type="entry name" value="RNF34L-like_3rd"/>
    <property type="match status" value="1"/>
</dbReference>
<dbReference type="SUPFAM" id="SSF57903">
    <property type="entry name" value="FYVE/PHD zinc finger"/>
    <property type="match status" value="1"/>
</dbReference>
<dbReference type="GeneID" id="6756947"/>
<dbReference type="GO" id="GO:0061630">
    <property type="term" value="F:ubiquitin protein ligase activity"/>
    <property type="evidence" value="ECO:0000318"/>
    <property type="project" value="GO_Central"/>
</dbReference>
<feature type="domain" description="FYVE-type" evidence="7">
    <location>
        <begin position="59"/>
        <end position="110"/>
    </location>
</feature>
<dbReference type="Gene3D" id="1.10.720.30">
    <property type="entry name" value="SAP domain"/>
    <property type="match status" value="1"/>
</dbReference>
<dbReference type="InterPro" id="IPR013083">
    <property type="entry name" value="Znf_RING/FYVE/PHD"/>
</dbReference>
<dbReference type="eggNOG" id="KOG4275">
    <property type="taxonomic scope" value="Eukaryota"/>
</dbReference>
<accession>B3S698</accession>
<dbReference type="InterPro" id="IPR051728">
    <property type="entry name" value="RING-FYVE_E3_ubiquitin-ligase"/>
</dbReference>
<dbReference type="GO" id="GO:0043161">
    <property type="term" value="P:proteasome-mediated ubiquitin-dependent protein catabolic process"/>
    <property type="evidence" value="ECO:0000318"/>
    <property type="project" value="GO_Central"/>
</dbReference>
<dbReference type="OMA" id="CRQIIVR"/>
<evidence type="ECO:0000256" key="2">
    <source>
        <dbReference type="ARBA" id="ARBA00022723"/>
    </source>
</evidence>
<dbReference type="InterPro" id="IPR017455">
    <property type="entry name" value="Znf_FYVE-rel"/>
</dbReference>
<dbReference type="AlphaFoldDB" id="B3S698"/>
<dbReference type="PANTHER" id="PTHR14879">
    <property type="entry name" value="CASPASE REGULATOR, RING FINGER DOMAIN-CONTAINING"/>
    <property type="match status" value="1"/>
</dbReference>
<evidence type="ECO:0000313" key="9">
    <source>
        <dbReference type="Proteomes" id="UP000009022"/>
    </source>
</evidence>
<dbReference type="Pfam" id="PF23632">
    <property type="entry name" value="SAP_RNF34_RFFL"/>
    <property type="match status" value="1"/>
</dbReference>
<gene>
    <name evidence="8" type="ORF">TRIADDRAFT_59729</name>
</gene>
<dbReference type="SUPFAM" id="SSF68906">
    <property type="entry name" value="SAP domain"/>
    <property type="match status" value="1"/>
</dbReference>
<evidence type="ECO:0000256" key="3">
    <source>
        <dbReference type="ARBA" id="ARBA00022771"/>
    </source>
</evidence>
<reference evidence="8 9" key="1">
    <citation type="journal article" date="2008" name="Nature">
        <title>The Trichoplax genome and the nature of placozoans.</title>
        <authorList>
            <person name="Srivastava M."/>
            <person name="Begovic E."/>
            <person name="Chapman J."/>
            <person name="Putnam N.H."/>
            <person name="Hellsten U."/>
            <person name="Kawashima T."/>
            <person name="Kuo A."/>
            <person name="Mitros T."/>
            <person name="Salamov A."/>
            <person name="Carpenter M.L."/>
            <person name="Signorovitch A.Y."/>
            <person name="Moreno M.A."/>
            <person name="Kamm K."/>
            <person name="Grimwood J."/>
            <person name="Schmutz J."/>
            <person name="Shapiro H."/>
            <person name="Grigoriev I.V."/>
            <person name="Buss L.W."/>
            <person name="Schierwater B."/>
            <person name="Dellaporta S.L."/>
            <person name="Rokhsar D.S."/>
        </authorList>
    </citation>
    <scope>NUCLEOTIDE SEQUENCE [LARGE SCALE GENOMIC DNA]</scope>
    <source>
        <strain evidence="8 9">Grell-BS-1999</strain>
    </source>
</reference>
<evidence type="ECO:0000313" key="8">
    <source>
        <dbReference type="EMBL" id="EDV21719.1"/>
    </source>
</evidence>
<evidence type="ECO:0000259" key="6">
    <source>
        <dbReference type="PROSITE" id="PS50089"/>
    </source>
</evidence>
<dbReference type="GO" id="GO:0005737">
    <property type="term" value="C:cytoplasm"/>
    <property type="evidence" value="ECO:0000318"/>
    <property type="project" value="GO_Central"/>
</dbReference>
<dbReference type="InterPro" id="IPR011011">
    <property type="entry name" value="Znf_FYVE_PHD"/>
</dbReference>
<evidence type="ECO:0008006" key="10">
    <source>
        <dbReference type="Google" id="ProtNLM"/>
    </source>
</evidence>
<evidence type="ECO:0000256" key="1">
    <source>
        <dbReference type="ARBA" id="ARBA00004202"/>
    </source>
</evidence>
<organism evidence="8 9">
    <name type="scientific">Trichoplax adhaerens</name>
    <name type="common">Trichoplax reptans</name>
    <dbReference type="NCBI Taxonomy" id="10228"/>
    <lineage>
        <taxon>Eukaryota</taxon>
        <taxon>Metazoa</taxon>
        <taxon>Placozoa</taxon>
        <taxon>Uniplacotomia</taxon>
        <taxon>Trichoplacea</taxon>
        <taxon>Trichoplacidae</taxon>
        <taxon>Trichoplax</taxon>
    </lineage>
</organism>
<dbReference type="STRING" id="10228.B3S698"/>
<dbReference type="PROSITE" id="PS50089">
    <property type="entry name" value="ZF_RING_2"/>
    <property type="match status" value="1"/>
</dbReference>
<dbReference type="FunCoup" id="B3S698">
    <property type="interactions" value="2250"/>
</dbReference>
<dbReference type="Gene3D" id="1.10.720.140">
    <property type="match status" value="1"/>
</dbReference>
<name>B3S698_TRIAD</name>
<keyword evidence="9" id="KW-1185">Reference proteome</keyword>
<dbReference type="PANTHER" id="PTHR14879:SF15">
    <property type="entry name" value="E3 UBIQUITIN-PROTEIN LIGASE RIFIFYLIN-LIKE PROTEIN"/>
    <property type="match status" value="1"/>
</dbReference>
<dbReference type="GO" id="GO:0005886">
    <property type="term" value="C:plasma membrane"/>
    <property type="evidence" value="ECO:0000318"/>
    <property type="project" value="GO_Central"/>
</dbReference>
<dbReference type="HOGENOM" id="CLU_041431_1_0_1"/>
<dbReference type="KEGG" id="tad:TRIADDRAFT_59729"/>
<dbReference type="Pfam" id="PF13920">
    <property type="entry name" value="zf-C3HC4_3"/>
    <property type="match status" value="1"/>
</dbReference>
<dbReference type="CDD" id="cd15750">
    <property type="entry name" value="FYVE_CARP"/>
    <property type="match status" value="1"/>
</dbReference>
<dbReference type="GO" id="GO:1902042">
    <property type="term" value="P:negative regulation of extrinsic apoptotic signaling pathway via death domain receptors"/>
    <property type="evidence" value="ECO:0000318"/>
    <property type="project" value="GO_Central"/>
</dbReference>
<dbReference type="InParanoid" id="B3S698"/>
<evidence type="ECO:0000256" key="4">
    <source>
        <dbReference type="ARBA" id="ARBA00022833"/>
    </source>
</evidence>
<dbReference type="InterPro" id="IPR055111">
    <property type="entry name" value="RNF34_RFFL_HeH"/>
</dbReference>
<protein>
    <recommendedName>
        <fullName evidence="10">RING-type domain-containing protein</fullName>
    </recommendedName>
</protein>
<dbReference type="SUPFAM" id="SSF57850">
    <property type="entry name" value="RING/U-box"/>
    <property type="match status" value="1"/>
</dbReference>
<evidence type="ECO:0000259" key="7">
    <source>
        <dbReference type="PROSITE" id="PS50178"/>
    </source>
</evidence>
<dbReference type="CDD" id="cd16500">
    <property type="entry name" value="RING-HC_CARP"/>
    <property type="match status" value="1"/>
</dbReference>
<dbReference type="PhylomeDB" id="B3S698"/>
<dbReference type="OrthoDB" id="3045089at2759"/>
<dbReference type="EMBL" id="DS985252">
    <property type="protein sequence ID" value="EDV21719.1"/>
    <property type="molecule type" value="Genomic_DNA"/>
</dbReference>
<evidence type="ECO:0000256" key="5">
    <source>
        <dbReference type="PROSITE-ProRule" id="PRU00175"/>
    </source>
</evidence>
<sequence length="345" mass="39470">MLFYFFGSSNIIIYNQLWQQGSDRNTVFREGIGFTMGSGISSLSAVIAEDNTSRISSRNEGVYGCEICMAVFSTFKRKHQCCQCTKYFCCSCSLKHRNPTYRGHRCCLRCHAISGDQIDQSRVMLLKAKDLRKFLVTNNIPTRTSQSKLEMVELVISHLQDISNSELGIIRTPLFEDELEGSSSNNNRDILGNLNEDVNKPLPTEEIKNKDIKRRISLSDIRSENDIRLLSVRQLKQILVTNFVDYKGCVEKWELIERVHRLYVSKVDTETKRNIPENKFSQDIGDRKSSNNYDSDLCKICMDAPITCVLLECGHMVTCTKCGKRLAECPICRQYVVRAVHIFKA</sequence>